<protein>
    <submittedName>
        <fullName evidence="2">Uncharacterized protein</fullName>
    </submittedName>
</protein>
<comment type="caution">
    <text evidence="2">The sequence shown here is derived from an EMBL/GenBank/DDBJ whole genome shotgun (WGS) entry which is preliminary data.</text>
</comment>
<feature type="compositionally biased region" description="Low complexity" evidence="1">
    <location>
        <begin position="1"/>
        <end position="17"/>
    </location>
</feature>
<accession>A0A919TVP7</accession>
<reference evidence="2" key="1">
    <citation type="submission" date="2021-01" db="EMBL/GenBank/DDBJ databases">
        <title>Whole genome shotgun sequence of Actinoplanes tereljensis NBRC 105297.</title>
        <authorList>
            <person name="Komaki H."/>
            <person name="Tamura T."/>
        </authorList>
    </citation>
    <scope>NUCLEOTIDE SEQUENCE</scope>
    <source>
        <strain evidence="2">NBRC 105297</strain>
    </source>
</reference>
<gene>
    <name evidence="2" type="ORF">Ate02nite_52650</name>
</gene>
<evidence type="ECO:0000313" key="2">
    <source>
        <dbReference type="EMBL" id="GIF22535.1"/>
    </source>
</evidence>
<dbReference type="EMBL" id="BOMY01000034">
    <property type="protein sequence ID" value="GIF22535.1"/>
    <property type="molecule type" value="Genomic_DNA"/>
</dbReference>
<name>A0A919TVP7_9ACTN</name>
<sequence>MKSGATSTPAASITSTVTEEEETVTYDVWREMSSGCAHAADAGSRIRAIAAKDARSGALHGRRPGAVFVIR</sequence>
<proteinExistence type="predicted"/>
<evidence type="ECO:0000313" key="3">
    <source>
        <dbReference type="Proteomes" id="UP000623608"/>
    </source>
</evidence>
<dbReference type="Proteomes" id="UP000623608">
    <property type="component" value="Unassembled WGS sequence"/>
</dbReference>
<dbReference type="AlphaFoldDB" id="A0A919TVP7"/>
<organism evidence="2 3">
    <name type="scientific">Paractinoplanes tereljensis</name>
    <dbReference type="NCBI Taxonomy" id="571912"/>
    <lineage>
        <taxon>Bacteria</taxon>
        <taxon>Bacillati</taxon>
        <taxon>Actinomycetota</taxon>
        <taxon>Actinomycetes</taxon>
        <taxon>Micromonosporales</taxon>
        <taxon>Micromonosporaceae</taxon>
        <taxon>Paractinoplanes</taxon>
    </lineage>
</organism>
<keyword evidence="3" id="KW-1185">Reference proteome</keyword>
<feature type="region of interest" description="Disordered" evidence="1">
    <location>
        <begin position="1"/>
        <end position="22"/>
    </location>
</feature>
<evidence type="ECO:0000256" key="1">
    <source>
        <dbReference type="SAM" id="MobiDB-lite"/>
    </source>
</evidence>